<dbReference type="OrthoDB" id="9975416at2759"/>
<feature type="chain" id="PRO_5035160403" evidence="3">
    <location>
        <begin position="26"/>
        <end position="536"/>
    </location>
</feature>
<feature type="signal peptide" evidence="3">
    <location>
        <begin position="1"/>
        <end position="25"/>
    </location>
</feature>
<evidence type="ECO:0000256" key="1">
    <source>
        <dbReference type="ARBA" id="ARBA00022801"/>
    </source>
</evidence>
<keyword evidence="2 5" id="KW-0326">Glycosidase</keyword>
<dbReference type="InterPro" id="IPR029018">
    <property type="entry name" value="Hex-like_dom2"/>
</dbReference>
<dbReference type="EMBL" id="WIWV01000153">
    <property type="protein sequence ID" value="KAF7712759.1"/>
    <property type="molecule type" value="Genomic_DNA"/>
</dbReference>
<dbReference type="Gene3D" id="3.20.20.80">
    <property type="entry name" value="Glycosidases"/>
    <property type="match status" value="2"/>
</dbReference>
<dbReference type="Pfam" id="PF07555">
    <property type="entry name" value="NAGidase"/>
    <property type="match status" value="1"/>
</dbReference>
<name>A0A8J8WFQ4_9EURO</name>
<dbReference type="InterPro" id="IPR051822">
    <property type="entry name" value="Glycosyl_Hydrolase_84"/>
</dbReference>
<organism evidence="5 6">
    <name type="scientific">Penicillium ucsense</name>
    <dbReference type="NCBI Taxonomy" id="2839758"/>
    <lineage>
        <taxon>Eukaryota</taxon>
        <taxon>Fungi</taxon>
        <taxon>Dikarya</taxon>
        <taxon>Ascomycota</taxon>
        <taxon>Pezizomycotina</taxon>
        <taxon>Eurotiomycetes</taxon>
        <taxon>Eurotiomycetidae</taxon>
        <taxon>Eurotiales</taxon>
        <taxon>Aspergillaceae</taxon>
        <taxon>Penicillium</taxon>
    </lineage>
</organism>
<sequence length="536" mass="60092">MIPFSLPSIVHWPALVSFLLVVVTAKKTPANHVKKSFKITPTPQELSSHGQAISLTLDVIKAIVSLAGEKVDVSSSSTAKRTQIVVGTQSENQLAADIARSLTGKSAHDLRPDGYILKPPSCSMAWTSVVSGAHIRDWPLMSIRGSIEGFYGEPWSHQARLDQFVFYGKHEMNTYIYTPEDDPLLRAQWRTFYIGDALSQLHGLIDTANANHVDVTFASSPGLDLCYLPEADFEATIKKFDQACKLGVRRFYIAFDDIPTVFHCDSDKAKWPDEGDWHWLVDAQAYYLYRVQEKYIVPNSLNDLKTADSTYVTDKLFLWNNFPVNDGKRDRLFLNPLTGRAPDLYKYLLGFTSNPMEQAYASMPVLANYGDYMWNSPTYNADDSMAAVLRELAGADDKVHDALLAVVDLNQNWPYRSQEVHVPQLSQDIDEFWTQQQKSLASQNEHGKDINIKPCKLIGRLDLLITLSNTLSRTAIKDFADDVAPWSTAAMQWATSCQHLIAMLQALDQGDQATATTELQTARSWVEKTKAKSVND</sequence>
<keyword evidence="6" id="KW-1185">Reference proteome</keyword>
<evidence type="ECO:0000313" key="5">
    <source>
        <dbReference type="EMBL" id="KAF7712759.1"/>
    </source>
</evidence>
<keyword evidence="1 5" id="KW-0378">Hydrolase</keyword>
<dbReference type="Proteomes" id="UP000631181">
    <property type="component" value="Unassembled WGS sequence"/>
</dbReference>
<reference evidence="5" key="1">
    <citation type="journal article" date="2020" name="Front. Microbiol.">
        <title>Gene regulatory networks of Penicillium echinulatum 2HH and Penicillium oxalicum 114-2 inferred by a computational biology approach.</title>
        <authorList>
            <person name="Lenz A.R."/>
            <person name="Galan-Vasquez E."/>
            <person name="Balbinot E."/>
            <person name="De Abreu F.P."/>
            <person name="De Oliveira N.S."/>
            <person name="Da Rosa L.O."/>
            <person name="De Avila E Silva S."/>
            <person name="Camassola M."/>
            <person name="Dillon A.J.P."/>
            <person name="Perez-Rueda E."/>
        </authorList>
    </citation>
    <scope>NUCLEOTIDE SEQUENCE</scope>
    <source>
        <strain evidence="5">S1M29</strain>
    </source>
</reference>
<evidence type="ECO:0000313" key="6">
    <source>
        <dbReference type="Proteomes" id="UP000631181"/>
    </source>
</evidence>
<keyword evidence="3" id="KW-0732">Signal</keyword>
<dbReference type="AlphaFoldDB" id="A0A8J8WFQ4"/>
<dbReference type="Gene3D" id="3.30.379.10">
    <property type="entry name" value="Chitobiase/beta-hexosaminidase domain 2-like"/>
    <property type="match status" value="1"/>
</dbReference>
<evidence type="ECO:0000256" key="3">
    <source>
        <dbReference type="SAM" id="SignalP"/>
    </source>
</evidence>
<dbReference type="EC" id="3.2.1.52" evidence="5"/>
<dbReference type="InterPro" id="IPR011496">
    <property type="entry name" value="O-GlcNAcase_cat"/>
</dbReference>
<dbReference type="PANTHER" id="PTHR13170">
    <property type="entry name" value="O-GLCNACASE"/>
    <property type="match status" value="1"/>
</dbReference>
<comment type="caution">
    <text evidence="5">The sequence shown here is derived from an EMBL/GenBank/DDBJ whole genome shotgun (WGS) entry which is preliminary data.</text>
</comment>
<feature type="domain" description="GH84" evidence="4">
    <location>
        <begin position="142"/>
        <end position="377"/>
    </location>
</feature>
<evidence type="ECO:0000256" key="2">
    <source>
        <dbReference type="ARBA" id="ARBA00023295"/>
    </source>
</evidence>
<gene>
    <name evidence="5" type="ORF">PECM_002208</name>
</gene>
<dbReference type="GO" id="GO:0009100">
    <property type="term" value="P:glycoprotein metabolic process"/>
    <property type="evidence" value="ECO:0007669"/>
    <property type="project" value="TreeGrafter"/>
</dbReference>
<proteinExistence type="predicted"/>
<dbReference type="PROSITE" id="PS52009">
    <property type="entry name" value="GH84"/>
    <property type="match status" value="1"/>
</dbReference>
<protein>
    <submittedName>
        <fullName evidence="5">Beta-N-acetylhexosaminidase</fullName>
        <ecNumber evidence="5">3.2.1.52</ecNumber>
    </submittedName>
</protein>
<dbReference type="InterPro" id="IPR017853">
    <property type="entry name" value="GH"/>
</dbReference>
<accession>A0A8J8WFQ4</accession>
<evidence type="ECO:0000259" key="4">
    <source>
        <dbReference type="PROSITE" id="PS52009"/>
    </source>
</evidence>
<dbReference type="SUPFAM" id="SSF51445">
    <property type="entry name" value="(Trans)glycosidases"/>
    <property type="match status" value="1"/>
</dbReference>
<dbReference type="PANTHER" id="PTHR13170:SF16">
    <property type="entry name" value="PROTEIN O-GLCNACASE"/>
    <property type="match status" value="1"/>
</dbReference>
<dbReference type="GO" id="GO:0016231">
    <property type="term" value="F:beta-N-acetylglucosaminidase activity"/>
    <property type="evidence" value="ECO:0007669"/>
    <property type="project" value="TreeGrafter"/>
</dbReference>